<proteinExistence type="predicted"/>
<name>A0A672Z312_9TELE</name>
<organism evidence="1 2">
    <name type="scientific">Sphaeramia orbicularis</name>
    <name type="common">orbiculate cardinalfish</name>
    <dbReference type="NCBI Taxonomy" id="375764"/>
    <lineage>
        <taxon>Eukaryota</taxon>
        <taxon>Metazoa</taxon>
        <taxon>Chordata</taxon>
        <taxon>Craniata</taxon>
        <taxon>Vertebrata</taxon>
        <taxon>Euteleostomi</taxon>
        <taxon>Actinopterygii</taxon>
        <taxon>Neopterygii</taxon>
        <taxon>Teleostei</taxon>
        <taxon>Neoteleostei</taxon>
        <taxon>Acanthomorphata</taxon>
        <taxon>Gobiaria</taxon>
        <taxon>Kurtiformes</taxon>
        <taxon>Apogonoidei</taxon>
        <taxon>Apogonidae</taxon>
        <taxon>Apogoninae</taxon>
        <taxon>Sphaeramia</taxon>
    </lineage>
</organism>
<reference evidence="1" key="1">
    <citation type="submission" date="2019-06" db="EMBL/GenBank/DDBJ databases">
        <authorList>
            <consortium name="Wellcome Sanger Institute Data Sharing"/>
        </authorList>
    </citation>
    <scope>NUCLEOTIDE SEQUENCE [LARGE SCALE GENOMIC DNA]</scope>
</reference>
<keyword evidence="2" id="KW-1185">Reference proteome</keyword>
<accession>A0A672Z312</accession>
<reference evidence="1" key="2">
    <citation type="submission" date="2025-08" db="UniProtKB">
        <authorList>
            <consortium name="Ensembl"/>
        </authorList>
    </citation>
    <scope>IDENTIFICATION</scope>
</reference>
<dbReference type="FunCoup" id="A0A672Z312">
    <property type="interactions" value="16"/>
</dbReference>
<dbReference type="Ensembl" id="ENSSORT00005011326.1">
    <property type="protein sequence ID" value="ENSSORP00005010952.1"/>
    <property type="gene ID" value="ENSSORG00005005929.1"/>
</dbReference>
<protein>
    <recommendedName>
        <fullName evidence="3">RIIa domain-containing protein 1</fullName>
    </recommendedName>
</protein>
<evidence type="ECO:0000313" key="2">
    <source>
        <dbReference type="Proteomes" id="UP000472271"/>
    </source>
</evidence>
<dbReference type="InParanoid" id="A0A672Z312"/>
<evidence type="ECO:0008006" key="3">
    <source>
        <dbReference type="Google" id="ProtNLM"/>
    </source>
</evidence>
<dbReference type="Proteomes" id="UP000472271">
    <property type="component" value="Chromosome 16"/>
</dbReference>
<dbReference type="AlphaFoldDB" id="A0A672Z312"/>
<evidence type="ECO:0000313" key="1">
    <source>
        <dbReference type="Ensembl" id="ENSSORP00005010952.1"/>
    </source>
</evidence>
<sequence length="57" mass="6713">MTGKDVLGKLDLSVLSTEQQEKLRQFKIKTRIDNEKYLNSHPEVEVLIGDFLRFEVY</sequence>
<reference evidence="1" key="3">
    <citation type="submission" date="2025-09" db="UniProtKB">
        <authorList>
            <consortium name="Ensembl"/>
        </authorList>
    </citation>
    <scope>IDENTIFICATION</scope>
</reference>